<dbReference type="Gene3D" id="1.20.120.20">
    <property type="entry name" value="Apolipoprotein"/>
    <property type="match status" value="1"/>
</dbReference>
<dbReference type="STRING" id="1435349.PW52_05495"/>
<dbReference type="PROSITE" id="PS51257">
    <property type="entry name" value="PROKAR_LIPOPROTEIN"/>
    <property type="match status" value="1"/>
</dbReference>
<proteinExistence type="predicted"/>
<accession>A0A0D7WEA4</accession>
<comment type="caution">
    <text evidence="3">The sequence shown here is derived from an EMBL/GenBank/DDBJ whole genome shotgun (WGS) entry which is preliminary data.</text>
</comment>
<feature type="chain" id="PRO_5002325849" evidence="2">
    <location>
        <begin position="20"/>
        <end position="65"/>
    </location>
</feature>
<dbReference type="Proteomes" id="UP000032578">
    <property type="component" value="Unassembled WGS sequence"/>
</dbReference>
<dbReference type="PATRIC" id="fig|1435349.4.peg.2054"/>
<reference evidence="3 4" key="1">
    <citation type="submission" date="2014-11" db="EMBL/GenBank/DDBJ databases">
        <title>Tamlana sedimentorum sp. nov., isolated from shallow sand sediments of the Sea of Japan.</title>
        <authorList>
            <person name="Romanenko L.A."/>
        </authorList>
    </citation>
    <scope>NUCLEOTIDE SEQUENCE [LARGE SCALE GENOMIC DNA]</scope>
    <source>
        <strain evidence="3 4">JCM 19808</strain>
    </source>
</reference>
<feature type="signal peptide" evidence="2">
    <location>
        <begin position="1"/>
        <end position="19"/>
    </location>
</feature>
<dbReference type="OrthoDB" id="1179875at2"/>
<dbReference type="EMBL" id="JTDW01000004">
    <property type="protein sequence ID" value="KJD36072.1"/>
    <property type="molecule type" value="Genomic_DNA"/>
</dbReference>
<evidence type="ECO:0000313" key="4">
    <source>
        <dbReference type="Proteomes" id="UP000032578"/>
    </source>
</evidence>
<name>A0A0D7WEA4_9FLAO</name>
<dbReference type="AlphaFoldDB" id="A0A0D7WEA4"/>
<feature type="region of interest" description="Disordered" evidence="1">
    <location>
        <begin position="42"/>
        <end position="65"/>
    </location>
</feature>
<keyword evidence="4" id="KW-1185">Reference proteome</keyword>
<evidence type="ECO:0000313" key="3">
    <source>
        <dbReference type="EMBL" id="KJD36072.1"/>
    </source>
</evidence>
<evidence type="ECO:0000256" key="2">
    <source>
        <dbReference type="SAM" id="SignalP"/>
    </source>
</evidence>
<sequence length="65" mass="7187">MKKVILTLAILFTVSTAFIGCREEKSTGEKIEETMEDAGDEIEDAADDVSDEVEDTADDIEDEMK</sequence>
<gene>
    <name evidence="3" type="ORF">PW52_05495</name>
</gene>
<keyword evidence="2" id="KW-0732">Signal</keyword>
<protein>
    <submittedName>
        <fullName evidence="3">Uncharacterized protein</fullName>
    </submittedName>
</protein>
<organism evidence="3 4">
    <name type="scientific">Neotamlana sedimentorum</name>
    <dbReference type="NCBI Taxonomy" id="1435349"/>
    <lineage>
        <taxon>Bacteria</taxon>
        <taxon>Pseudomonadati</taxon>
        <taxon>Bacteroidota</taxon>
        <taxon>Flavobacteriia</taxon>
        <taxon>Flavobacteriales</taxon>
        <taxon>Flavobacteriaceae</taxon>
        <taxon>Neotamlana</taxon>
    </lineage>
</organism>
<evidence type="ECO:0000256" key="1">
    <source>
        <dbReference type="SAM" id="MobiDB-lite"/>
    </source>
</evidence>
<dbReference type="RefSeq" id="WP_044631931.1">
    <property type="nucleotide sequence ID" value="NZ_JTDW01000004.1"/>
</dbReference>